<gene>
    <name evidence="7" type="ORF">IBL26_06040</name>
</gene>
<feature type="domain" description="HTH iclR-type" evidence="5">
    <location>
        <begin position="25"/>
        <end position="86"/>
    </location>
</feature>
<proteinExistence type="predicted"/>
<dbReference type="Gene3D" id="3.30.450.40">
    <property type="match status" value="1"/>
</dbReference>
<keyword evidence="3" id="KW-0804">Transcription</keyword>
<evidence type="ECO:0000256" key="1">
    <source>
        <dbReference type="ARBA" id="ARBA00023015"/>
    </source>
</evidence>
<evidence type="ECO:0000256" key="2">
    <source>
        <dbReference type="ARBA" id="ARBA00023125"/>
    </source>
</evidence>
<dbReference type="InterPro" id="IPR050707">
    <property type="entry name" value="HTH_MetabolicPath_Reg"/>
</dbReference>
<sequence>MAAPPSQRPRAPGRDGDAEEGGAGISVVSRVVAVLRAFAEGGASVSIKDLSEQVGLAPSTLHRLLDQLVAAGLIDRTSARRYRVSNEFSRIGALAARKSGVLRLARPVIQEVTRRTTETCMFGMLLPQTLTMMFIDKTSSPLPMPYTVRMHQARSLLWGATGLCLLAWLTPPEVERVLGRGERSPVDGHTPPDEAVLMQRLAEIRARGYALTRGEQTHGAVGMAAPVFGAGRAIIGDLCITLPQSRFSAADEGRFAQLLIQRAMELSRLNGHLPGPRPAG</sequence>
<dbReference type="InterPro" id="IPR005471">
    <property type="entry name" value="Tscrpt_reg_IclR_N"/>
</dbReference>
<dbReference type="InterPro" id="IPR014757">
    <property type="entry name" value="Tscrpt_reg_IclR_C"/>
</dbReference>
<protein>
    <submittedName>
        <fullName evidence="7">IclR family transcriptional regulator</fullName>
    </submittedName>
</protein>
<evidence type="ECO:0000313" key="7">
    <source>
        <dbReference type="EMBL" id="MBC9206389.1"/>
    </source>
</evidence>
<comment type="caution">
    <text evidence="7">The sequence shown here is derived from an EMBL/GenBank/DDBJ whole genome shotgun (WGS) entry which is preliminary data.</text>
</comment>
<dbReference type="EMBL" id="JACTVA010000007">
    <property type="protein sequence ID" value="MBC9206389.1"/>
    <property type="molecule type" value="Genomic_DNA"/>
</dbReference>
<dbReference type="SUPFAM" id="SSF46785">
    <property type="entry name" value="Winged helix' DNA-binding domain"/>
    <property type="match status" value="1"/>
</dbReference>
<dbReference type="InterPro" id="IPR029016">
    <property type="entry name" value="GAF-like_dom_sf"/>
</dbReference>
<dbReference type="SMART" id="SM00346">
    <property type="entry name" value="HTH_ICLR"/>
    <property type="match status" value="1"/>
</dbReference>
<evidence type="ECO:0000256" key="4">
    <source>
        <dbReference type="SAM" id="MobiDB-lite"/>
    </source>
</evidence>
<dbReference type="SUPFAM" id="SSF55781">
    <property type="entry name" value="GAF domain-like"/>
    <property type="match status" value="1"/>
</dbReference>
<dbReference type="PROSITE" id="PS51077">
    <property type="entry name" value="HTH_ICLR"/>
    <property type="match status" value="1"/>
</dbReference>
<dbReference type="InterPro" id="IPR011991">
    <property type="entry name" value="ArsR-like_HTH"/>
</dbReference>
<dbReference type="RefSeq" id="WP_187783568.1">
    <property type="nucleotide sequence ID" value="NZ_JACTVA010000007.1"/>
</dbReference>
<evidence type="ECO:0000259" key="6">
    <source>
        <dbReference type="PROSITE" id="PS51078"/>
    </source>
</evidence>
<keyword evidence="8" id="KW-1185">Reference proteome</keyword>
<accession>A0ABR7RIJ0</accession>
<feature type="domain" description="IclR-ED" evidence="6">
    <location>
        <begin position="87"/>
        <end position="272"/>
    </location>
</feature>
<evidence type="ECO:0000313" key="8">
    <source>
        <dbReference type="Proteomes" id="UP000626026"/>
    </source>
</evidence>
<dbReference type="CDD" id="cd00090">
    <property type="entry name" value="HTH_ARSR"/>
    <property type="match status" value="1"/>
</dbReference>
<keyword evidence="1" id="KW-0805">Transcription regulation</keyword>
<organism evidence="7 8">
    <name type="scientific">Teichococcus aerophilus</name>
    <dbReference type="NCBI Taxonomy" id="1224513"/>
    <lineage>
        <taxon>Bacteria</taxon>
        <taxon>Pseudomonadati</taxon>
        <taxon>Pseudomonadota</taxon>
        <taxon>Alphaproteobacteria</taxon>
        <taxon>Acetobacterales</taxon>
        <taxon>Roseomonadaceae</taxon>
        <taxon>Roseomonas</taxon>
    </lineage>
</organism>
<dbReference type="PANTHER" id="PTHR30136:SF24">
    <property type="entry name" value="HTH-TYPE TRANSCRIPTIONAL REPRESSOR ALLR"/>
    <property type="match status" value="1"/>
</dbReference>
<dbReference type="PANTHER" id="PTHR30136">
    <property type="entry name" value="HELIX-TURN-HELIX TRANSCRIPTIONAL REGULATOR, ICLR FAMILY"/>
    <property type="match status" value="1"/>
</dbReference>
<dbReference type="Pfam" id="PF09339">
    <property type="entry name" value="HTH_IclR"/>
    <property type="match status" value="1"/>
</dbReference>
<keyword evidence="2" id="KW-0238">DNA-binding</keyword>
<dbReference type="PROSITE" id="PS51078">
    <property type="entry name" value="ICLR_ED"/>
    <property type="match status" value="1"/>
</dbReference>
<evidence type="ECO:0000259" key="5">
    <source>
        <dbReference type="PROSITE" id="PS51077"/>
    </source>
</evidence>
<dbReference type="InterPro" id="IPR036390">
    <property type="entry name" value="WH_DNA-bd_sf"/>
</dbReference>
<dbReference type="Gene3D" id="1.10.10.10">
    <property type="entry name" value="Winged helix-like DNA-binding domain superfamily/Winged helix DNA-binding domain"/>
    <property type="match status" value="1"/>
</dbReference>
<reference evidence="7 8" key="1">
    <citation type="journal article" date="2013" name="Int. J. Syst. Evol. Microbiol.">
        <title>Roseomonas aerophila sp. nov., isolated from air.</title>
        <authorList>
            <person name="Kim S.J."/>
            <person name="Weon H.Y."/>
            <person name="Ahn J.H."/>
            <person name="Hong S.B."/>
            <person name="Seok S.J."/>
            <person name="Whang K.S."/>
            <person name="Kwon S.W."/>
        </authorList>
    </citation>
    <scope>NUCLEOTIDE SEQUENCE [LARGE SCALE GENOMIC DNA]</scope>
    <source>
        <strain evidence="7 8">NBRC 108923</strain>
    </source>
</reference>
<dbReference type="Proteomes" id="UP000626026">
    <property type="component" value="Unassembled WGS sequence"/>
</dbReference>
<name>A0ABR7RIJ0_9PROT</name>
<feature type="region of interest" description="Disordered" evidence="4">
    <location>
        <begin position="1"/>
        <end position="21"/>
    </location>
</feature>
<evidence type="ECO:0000256" key="3">
    <source>
        <dbReference type="ARBA" id="ARBA00023163"/>
    </source>
</evidence>
<dbReference type="Pfam" id="PF01614">
    <property type="entry name" value="IclR_C"/>
    <property type="match status" value="1"/>
</dbReference>
<dbReference type="InterPro" id="IPR036388">
    <property type="entry name" value="WH-like_DNA-bd_sf"/>
</dbReference>